<organism evidence="4 5">
    <name type="scientific">Tagetes erecta</name>
    <name type="common">African marigold</name>
    <dbReference type="NCBI Taxonomy" id="13708"/>
    <lineage>
        <taxon>Eukaryota</taxon>
        <taxon>Viridiplantae</taxon>
        <taxon>Streptophyta</taxon>
        <taxon>Embryophyta</taxon>
        <taxon>Tracheophyta</taxon>
        <taxon>Spermatophyta</taxon>
        <taxon>Magnoliopsida</taxon>
        <taxon>eudicotyledons</taxon>
        <taxon>Gunneridae</taxon>
        <taxon>Pentapetalae</taxon>
        <taxon>asterids</taxon>
        <taxon>campanulids</taxon>
        <taxon>Asterales</taxon>
        <taxon>Asteraceae</taxon>
        <taxon>Asteroideae</taxon>
        <taxon>Heliantheae alliance</taxon>
        <taxon>Tageteae</taxon>
        <taxon>Tagetes</taxon>
    </lineage>
</organism>
<evidence type="ECO:0008006" key="6">
    <source>
        <dbReference type="Google" id="ProtNLM"/>
    </source>
</evidence>
<keyword evidence="5" id="KW-1185">Reference proteome</keyword>
<comment type="caution">
    <text evidence="4">The sequence shown here is derived from an EMBL/GenBank/DDBJ whole genome shotgun (WGS) entry which is preliminary data.</text>
</comment>
<proteinExistence type="predicted"/>
<reference evidence="4" key="1">
    <citation type="journal article" date="2023" name="bioRxiv">
        <title>Improved chromosome-level genome assembly for marigold (Tagetes erecta).</title>
        <authorList>
            <person name="Jiang F."/>
            <person name="Yuan L."/>
            <person name="Wang S."/>
            <person name="Wang H."/>
            <person name="Xu D."/>
            <person name="Wang A."/>
            <person name="Fan W."/>
        </authorList>
    </citation>
    <scope>NUCLEOTIDE SEQUENCE</scope>
    <source>
        <strain evidence="4">WSJ</strain>
        <tissue evidence="4">Leaf</tissue>
    </source>
</reference>
<dbReference type="Pfam" id="PF13960">
    <property type="entry name" value="DUF4218"/>
    <property type="match status" value="1"/>
</dbReference>
<dbReference type="Proteomes" id="UP001229421">
    <property type="component" value="Unassembled WGS sequence"/>
</dbReference>
<feature type="region of interest" description="Disordered" evidence="1">
    <location>
        <begin position="343"/>
        <end position="375"/>
    </location>
</feature>
<gene>
    <name evidence="4" type="ORF">QVD17_12172</name>
</gene>
<dbReference type="InterPro" id="IPR025452">
    <property type="entry name" value="DUF4218"/>
</dbReference>
<dbReference type="EMBL" id="JAUHHV010000003">
    <property type="protein sequence ID" value="KAK1429876.1"/>
    <property type="molecule type" value="Genomic_DNA"/>
</dbReference>
<evidence type="ECO:0000259" key="3">
    <source>
        <dbReference type="Pfam" id="PF13963"/>
    </source>
</evidence>
<feature type="compositionally biased region" description="Acidic residues" evidence="1">
    <location>
        <begin position="361"/>
        <end position="375"/>
    </location>
</feature>
<evidence type="ECO:0000313" key="4">
    <source>
        <dbReference type="EMBL" id="KAK1429876.1"/>
    </source>
</evidence>
<name>A0AAD8KZ96_TARER</name>
<protein>
    <recommendedName>
        <fullName evidence="6">Transposase-associated domain-containing protein</fullName>
    </recommendedName>
</protein>
<sequence>MYDAPRSSQAFVNGVQTFLKFAFERTCVDGGMIKCLCTNCLNMKYQSKQSVLDHLICSGFRPEYLKWVYHGEGATFASTSTSFNEEEEISHHDMQEMLNDIFEPGGRSGVEVHENDSNNSQETNNNDRMFDDLVKEVEVKVYTNCKYNKKVKFGGPIVLRWMYPTERNLLKLKSHVHNRAHPEGSIAEGYLTEESITFFSRYLSKVETVFTREIRNDDEGHQNHIEESNNLCPGRALGHKLDLGVYIHKRKRSSNSEIEEKSLSQAHRYVLFNVEVVTPFREEHKQIVKGHYRGCRMPDFEMNKIHAQQFADWFKRRIARMEEQGDEVGPYSNDCTFDVPSLHRIGDDGEDGIDITPDMERGEDVEENDEDSILF</sequence>
<evidence type="ECO:0000259" key="2">
    <source>
        <dbReference type="Pfam" id="PF13960"/>
    </source>
</evidence>
<dbReference type="AlphaFoldDB" id="A0AAD8KZ96"/>
<evidence type="ECO:0000313" key="5">
    <source>
        <dbReference type="Proteomes" id="UP001229421"/>
    </source>
</evidence>
<accession>A0AAD8KZ96</accession>
<dbReference type="InterPro" id="IPR029480">
    <property type="entry name" value="Transpos_assoc"/>
</dbReference>
<feature type="domain" description="DUF4218" evidence="2">
    <location>
        <begin position="145"/>
        <end position="216"/>
    </location>
</feature>
<dbReference type="Pfam" id="PF13963">
    <property type="entry name" value="Transpos_assoc"/>
    <property type="match status" value="1"/>
</dbReference>
<feature type="domain" description="Transposase-associated" evidence="3">
    <location>
        <begin position="1"/>
        <end position="72"/>
    </location>
</feature>
<dbReference type="PANTHER" id="PTHR48258">
    <property type="entry name" value="DUF4218 DOMAIN-CONTAINING PROTEIN-RELATED"/>
    <property type="match status" value="1"/>
</dbReference>
<dbReference type="PANTHER" id="PTHR48258:SF15">
    <property type="entry name" value="OS02G0543900 PROTEIN"/>
    <property type="match status" value="1"/>
</dbReference>
<evidence type="ECO:0000256" key="1">
    <source>
        <dbReference type="SAM" id="MobiDB-lite"/>
    </source>
</evidence>